<reference evidence="1" key="1">
    <citation type="journal article" date="2015" name="Nature">
        <title>Complex archaea that bridge the gap between prokaryotes and eukaryotes.</title>
        <authorList>
            <person name="Spang A."/>
            <person name="Saw J.H."/>
            <person name="Jorgensen S.L."/>
            <person name="Zaremba-Niedzwiedzka K."/>
            <person name="Martijn J."/>
            <person name="Lind A.E."/>
            <person name="van Eijk R."/>
            <person name="Schleper C."/>
            <person name="Guy L."/>
            <person name="Ettema T.J."/>
        </authorList>
    </citation>
    <scope>NUCLEOTIDE SEQUENCE</scope>
</reference>
<dbReference type="AlphaFoldDB" id="A0A0F9TY60"/>
<proteinExistence type="predicted"/>
<accession>A0A0F9TY60</accession>
<name>A0A0F9TY60_9ZZZZ</name>
<sequence length="277" mass="31341">MQKVRVTKLEGQASTTGRPLVKISLDCGHYVGKLVPALAAPSIGSQRYCTLCYSPPCNEQIAKKAYLRLRECVGTRAFEVVKSYGYRHTGKMPYDVRERFIQEAKAIVEDESSKKRLKDLTLRNVRFAFKKLRKECGFFAGTDFLQKNDLPSCLLDLPVGKFQSVIDLCNAKIREANRPKGPTREDLKARFDAVNEKHGAFGLQKVFNILGVQRMSELSEDLYQDGIDACNLVLAKDVTEVCPHTSIHRRTLRKGARHPQYTRPRHTFCSLCGIKLC</sequence>
<comment type="caution">
    <text evidence="1">The sequence shown here is derived from an EMBL/GenBank/DDBJ whole genome shotgun (WGS) entry which is preliminary data.</text>
</comment>
<dbReference type="EMBL" id="LAZR01001337">
    <property type="protein sequence ID" value="KKN46323.1"/>
    <property type="molecule type" value="Genomic_DNA"/>
</dbReference>
<evidence type="ECO:0000313" key="1">
    <source>
        <dbReference type="EMBL" id="KKN46323.1"/>
    </source>
</evidence>
<organism evidence="1">
    <name type="scientific">marine sediment metagenome</name>
    <dbReference type="NCBI Taxonomy" id="412755"/>
    <lineage>
        <taxon>unclassified sequences</taxon>
        <taxon>metagenomes</taxon>
        <taxon>ecological metagenomes</taxon>
    </lineage>
</organism>
<protein>
    <submittedName>
        <fullName evidence="1">Uncharacterized protein</fullName>
    </submittedName>
</protein>
<gene>
    <name evidence="1" type="ORF">LCGC14_0674400</name>
</gene>